<organism evidence="15 16">
    <name type="scientific">Candidatus Methylopumilus rimovensis</name>
    <dbReference type="NCBI Taxonomy" id="2588535"/>
    <lineage>
        <taxon>Bacteria</taxon>
        <taxon>Pseudomonadati</taxon>
        <taxon>Pseudomonadota</taxon>
        <taxon>Betaproteobacteria</taxon>
        <taxon>Nitrosomonadales</taxon>
        <taxon>Methylophilaceae</taxon>
        <taxon>Candidatus Methylopumilus</taxon>
    </lineage>
</organism>
<evidence type="ECO:0000259" key="13">
    <source>
        <dbReference type="Pfam" id="PF00593"/>
    </source>
</evidence>
<evidence type="ECO:0000256" key="5">
    <source>
        <dbReference type="ARBA" id="ARBA00022692"/>
    </source>
</evidence>
<feature type="signal peptide" evidence="12">
    <location>
        <begin position="1"/>
        <end position="20"/>
    </location>
</feature>
<dbReference type="Gene3D" id="2.40.170.20">
    <property type="entry name" value="TonB-dependent receptor, beta-barrel domain"/>
    <property type="match status" value="1"/>
</dbReference>
<name>A0AAE6FTA0_9PROT</name>
<keyword evidence="6 11" id="KW-0798">TonB box</keyword>
<dbReference type="RefSeq" id="WP_139883462.1">
    <property type="nucleotide sequence ID" value="NZ_CP040986.1"/>
</dbReference>
<evidence type="ECO:0000256" key="1">
    <source>
        <dbReference type="ARBA" id="ARBA00004571"/>
    </source>
</evidence>
<sequence length="701" mass="77099">MKLKKLVLALFFISVNEAIAAEKSLITLPTTPVTGNPLGVGSDEMVVPISILNGRELSLRRENTLAETLNSIPGVSNSSFGPSVGRPVIRGMDSDRIRILQNGINNLDASNLSFDHGVSIDPLIIEQIDVIRGPATLLYGGGAVGGVVNAIDHRIPKEKLEGITGRGEVRYGGANLEQSNAAVVDVGTGNFVMHFDAYNRDSKNLRIPGNAVSRRLESTGYWDKEEEVEGSKNGSYKPYLTDHGRGRLLNSQSETRGGAIGASMIFDRGYAGVSYAKHQTNYGSIVKPVLIDMDSDRFDFASEIRDLGTFFERAKFKAAYTDYLHHEKDGSKIHTTFKNKGINGTFELTHVPLFGLKGVIGTQFDNGRFDALGHEAFVPNSKTNSQSVYVYEELPLNQHKLTFGLRHGKHNVASQGGGDLEDGGGFHFGNPSTKKFNTNNAAIGGLYALNDQWSLTGNVTHNERAPSYFELFAKGMHVATATYEQGDTGLRKERSNGLDGQIRWKAGEDSLTLGAYYTNFSNFIGLLSTSEKGDAYDHDHEEYTYPKISQFTGIKAIFKGVELEGKTMLTENLQFNLRGDYVDAQDKTNGGYVPRIAPLKLGTGLKYEFNSFGARLDVLHAFRQDRVATNYNYEGGKELVTDSYTNVSMMATYKLPTQYNLEAFTRANNLLDEEIREHTSFLKDIAPMGGRSLMIGLRGEF</sequence>
<evidence type="ECO:0000256" key="10">
    <source>
        <dbReference type="PROSITE-ProRule" id="PRU01360"/>
    </source>
</evidence>
<reference evidence="15 16" key="1">
    <citation type="journal article" date="2019" name="ISME J.">
        <title>Evolution in action: habitat transition from sediment to the pelagial leads to genome streamlining in Methylophilaceae.</title>
        <authorList>
            <person name="Salcher M."/>
            <person name="Schaefle D."/>
            <person name="Kaspar M."/>
            <person name="Neuenschwander S.M."/>
            <person name="Ghai R."/>
        </authorList>
    </citation>
    <scope>NUCLEOTIDE SEQUENCE [LARGE SCALE GENOMIC DNA]</scope>
    <source>
        <strain evidence="15 16">MMS-RI-1</strain>
    </source>
</reference>
<evidence type="ECO:0000256" key="4">
    <source>
        <dbReference type="ARBA" id="ARBA00022452"/>
    </source>
</evidence>
<dbReference type="InterPro" id="IPR036942">
    <property type="entry name" value="Beta-barrel_TonB_sf"/>
</dbReference>
<dbReference type="GO" id="GO:0044718">
    <property type="term" value="P:siderophore transmembrane transport"/>
    <property type="evidence" value="ECO:0007669"/>
    <property type="project" value="TreeGrafter"/>
</dbReference>
<feature type="domain" description="TonB-dependent receptor plug" evidence="14">
    <location>
        <begin position="46"/>
        <end position="147"/>
    </location>
</feature>
<keyword evidence="8 15" id="KW-0675">Receptor</keyword>
<evidence type="ECO:0000256" key="8">
    <source>
        <dbReference type="ARBA" id="ARBA00023170"/>
    </source>
</evidence>
<dbReference type="KEGG" id="mrk:FIT61_04235"/>
<dbReference type="SUPFAM" id="SSF56935">
    <property type="entry name" value="Porins"/>
    <property type="match status" value="1"/>
</dbReference>
<evidence type="ECO:0000256" key="9">
    <source>
        <dbReference type="ARBA" id="ARBA00023237"/>
    </source>
</evidence>
<dbReference type="GO" id="GO:0015344">
    <property type="term" value="F:siderophore uptake transmembrane transporter activity"/>
    <property type="evidence" value="ECO:0007669"/>
    <property type="project" value="TreeGrafter"/>
</dbReference>
<dbReference type="Pfam" id="PF00593">
    <property type="entry name" value="TonB_dep_Rec_b-barrel"/>
    <property type="match status" value="1"/>
</dbReference>
<keyword evidence="16" id="KW-1185">Reference proteome</keyword>
<evidence type="ECO:0000256" key="7">
    <source>
        <dbReference type="ARBA" id="ARBA00023136"/>
    </source>
</evidence>
<feature type="chain" id="PRO_5042107936" evidence="12">
    <location>
        <begin position="21"/>
        <end position="701"/>
    </location>
</feature>
<evidence type="ECO:0000313" key="16">
    <source>
        <dbReference type="Proteomes" id="UP000312102"/>
    </source>
</evidence>
<dbReference type="EMBL" id="CP040986">
    <property type="protein sequence ID" value="QDD13653.1"/>
    <property type="molecule type" value="Genomic_DNA"/>
</dbReference>
<dbReference type="InterPro" id="IPR037066">
    <property type="entry name" value="Plug_dom_sf"/>
</dbReference>
<evidence type="ECO:0000256" key="3">
    <source>
        <dbReference type="ARBA" id="ARBA00022448"/>
    </source>
</evidence>
<dbReference type="Gene3D" id="2.170.130.10">
    <property type="entry name" value="TonB-dependent receptor, plug domain"/>
    <property type="match status" value="1"/>
</dbReference>
<dbReference type="InterPro" id="IPR039426">
    <property type="entry name" value="TonB-dep_rcpt-like"/>
</dbReference>
<keyword evidence="5 10" id="KW-0812">Transmembrane</keyword>
<dbReference type="PANTHER" id="PTHR30069">
    <property type="entry name" value="TONB-DEPENDENT OUTER MEMBRANE RECEPTOR"/>
    <property type="match status" value="1"/>
</dbReference>
<keyword evidence="7 10" id="KW-0472">Membrane</keyword>
<keyword evidence="9 10" id="KW-0998">Cell outer membrane</keyword>
<evidence type="ECO:0000259" key="14">
    <source>
        <dbReference type="Pfam" id="PF07715"/>
    </source>
</evidence>
<dbReference type="InterPro" id="IPR000531">
    <property type="entry name" value="Beta-barrel_TonB"/>
</dbReference>
<comment type="subcellular location">
    <subcellularLocation>
        <location evidence="1 10">Cell outer membrane</location>
        <topology evidence="1 10">Multi-pass membrane protein</topology>
    </subcellularLocation>
</comment>
<dbReference type="GO" id="GO:0009279">
    <property type="term" value="C:cell outer membrane"/>
    <property type="evidence" value="ECO:0007669"/>
    <property type="project" value="UniProtKB-SubCell"/>
</dbReference>
<dbReference type="Proteomes" id="UP000312102">
    <property type="component" value="Chromosome"/>
</dbReference>
<keyword evidence="12" id="KW-0732">Signal</keyword>
<keyword evidence="4 10" id="KW-1134">Transmembrane beta strand</keyword>
<dbReference type="AlphaFoldDB" id="A0AAE6FTA0"/>
<feature type="domain" description="TonB-dependent receptor-like beta-barrel" evidence="13">
    <location>
        <begin position="230"/>
        <end position="670"/>
    </location>
</feature>
<dbReference type="PROSITE" id="PS52016">
    <property type="entry name" value="TONB_DEPENDENT_REC_3"/>
    <property type="match status" value="1"/>
</dbReference>
<dbReference type="Pfam" id="PF07715">
    <property type="entry name" value="Plug"/>
    <property type="match status" value="1"/>
</dbReference>
<evidence type="ECO:0000256" key="6">
    <source>
        <dbReference type="ARBA" id="ARBA00023077"/>
    </source>
</evidence>
<evidence type="ECO:0000256" key="2">
    <source>
        <dbReference type="ARBA" id="ARBA00009810"/>
    </source>
</evidence>
<evidence type="ECO:0000256" key="12">
    <source>
        <dbReference type="SAM" id="SignalP"/>
    </source>
</evidence>
<dbReference type="PANTHER" id="PTHR30069:SF40">
    <property type="entry name" value="TONB-DEPENDENT RECEPTOR NMB0964-RELATED"/>
    <property type="match status" value="1"/>
</dbReference>
<protein>
    <submittedName>
        <fullName evidence="15">TonB-dependent receptor</fullName>
    </submittedName>
</protein>
<proteinExistence type="inferred from homology"/>
<evidence type="ECO:0000313" key="15">
    <source>
        <dbReference type="EMBL" id="QDD13653.1"/>
    </source>
</evidence>
<dbReference type="InterPro" id="IPR012910">
    <property type="entry name" value="Plug_dom"/>
</dbReference>
<accession>A0AAE6FTA0</accession>
<evidence type="ECO:0000256" key="11">
    <source>
        <dbReference type="RuleBase" id="RU003357"/>
    </source>
</evidence>
<comment type="similarity">
    <text evidence="2 10 11">Belongs to the TonB-dependent receptor family.</text>
</comment>
<gene>
    <name evidence="15" type="ORF">FIT61_04235</name>
</gene>
<keyword evidence="3 10" id="KW-0813">Transport</keyword>